<feature type="coiled-coil region" evidence="1">
    <location>
        <begin position="578"/>
        <end position="640"/>
    </location>
</feature>
<dbReference type="SUPFAM" id="SSF46565">
    <property type="entry name" value="Chaperone J-domain"/>
    <property type="match status" value="1"/>
</dbReference>
<feature type="domain" description="J" evidence="4">
    <location>
        <begin position="643"/>
        <end position="708"/>
    </location>
</feature>
<evidence type="ECO:0000256" key="3">
    <source>
        <dbReference type="SAM" id="SignalP"/>
    </source>
</evidence>
<sequence>MLFSNFIVLDISLEVVLILDMYCAELMSGRGKPWGFSVPETSSGLKSLRKCKMKEKGDDVVLIDVDNDSFPNVILLDIPETLQQNLRSSGLQRKEKNLPSRTIISIDDDEGTEGDNKNSDGGDFDSDATSNKRSFAVPNHSNSSGDSDGEECQFVRERYTVRVPKCKRTYSKKAPSGNRYGFGLDPGSSSSESDCSDCEILECSSGKFREQWEEASLRRKRFHDACSAQFGMEDRASASDSHTSTDDIVYDENAEELHTEAPGCSGSSDFAWENGNPSTFFAAKDLGGCSLDPENGPDSSNFRENAQINSPSPSEAEAGAEAFHKTKGLKNQNEEINGNFDHGSTSCANRGGLGGHGVHWDFEDTSFEDMEKKILGESSVDCCQSGDEVPDTPQGPFSCNQSPSGCDRTSFENGGSLHSELCFKRSQSSHATEFTRGVDPSLDKLGDVRGKDFFCHFPSLRTDNSVCQQNGVPIYEEPLLCHKQQDDVQTFPKNSGMEGKTPYDEPTSSSRVQNDNGECGPDDNVTGTFQDNILGVREKIKETDEYKRAIEEEWASRQRQLQIQLRRSLLISLQAEEAQRLRKRRKAEAMRLLEMEKRQKQRLEEIRETQKKVEEHLSLKEELRVEVRRELDKLELLCRDMASLLRGLGIPVGGGCTPLSHQVHAAYKQALLRFHPDRASRSDIRQQVEAEEKFKLISRMKEKLLVAS</sequence>
<feature type="region of interest" description="Disordered" evidence="2">
    <location>
        <begin position="89"/>
        <end position="151"/>
    </location>
</feature>
<keyword evidence="6" id="KW-1185">Reference proteome</keyword>
<comment type="caution">
    <text evidence="5">The sequence shown here is derived from an EMBL/GenBank/DDBJ whole genome shotgun (WGS) entry which is preliminary data.</text>
</comment>
<organism evidence="5 6">
    <name type="scientific">Dillenia turbinata</name>
    <dbReference type="NCBI Taxonomy" id="194707"/>
    <lineage>
        <taxon>Eukaryota</taxon>
        <taxon>Viridiplantae</taxon>
        <taxon>Streptophyta</taxon>
        <taxon>Embryophyta</taxon>
        <taxon>Tracheophyta</taxon>
        <taxon>Spermatophyta</taxon>
        <taxon>Magnoliopsida</taxon>
        <taxon>eudicotyledons</taxon>
        <taxon>Gunneridae</taxon>
        <taxon>Pentapetalae</taxon>
        <taxon>Dilleniales</taxon>
        <taxon>Dilleniaceae</taxon>
        <taxon>Dillenia</taxon>
    </lineage>
</organism>
<feature type="region of interest" description="Disordered" evidence="2">
    <location>
        <begin position="489"/>
        <end position="528"/>
    </location>
</feature>
<evidence type="ECO:0000256" key="1">
    <source>
        <dbReference type="SAM" id="Coils"/>
    </source>
</evidence>
<dbReference type="EMBL" id="JBAMMX010000019">
    <property type="protein sequence ID" value="KAK6921867.1"/>
    <property type="molecule type" value="Genomic_DNA"/>
</dbReference>
<accession>A0AAN8V6W8</accession>
<feature type="region of interest" description="Disordered" evidence="2">
    <location>
        <begin position="292"/>
        <end position="321"/>
    </location>
</feature>
<dbReference type="InterPro" id="IPR001623">
    <property type="entry name" value="DnaJ_domain"/>
</dbReference>
<evidence type="ECO:0000313" key="5">
    <source>
        <dbReference type="EMBL" id="KAK6921867.1"/>
    </source>
</evidence>
<keyword evidence="3" id="KW-0732">Signal</keyword>
<dbReference type="Gene3D" id="1.10.287.110">
    <property type="entry name" value="DnaJ domain"/>
    <property type="match status" value="1"/>
</dbReference>
<evidence type="ECO:0000313" key="6">
    <source>
        <dbReference type="Proteomes" id="UP001370490"/>
    </source>
</evidence>
<evidence type="ECO:0000256" key="2">
    <source>
        <dbReference type="SAM" id="MobiDB-lite"/>
    </source>
</evidence>
<proteinExistence type="predicted"/>
<dbReference type="PANTHER" id="PTHR36335:SF1">
    <property type="entry name" value="CHAPERONE DNAJ-DOMAIN SUPERFAMILY PROTEIN"/>
    <property type="match status" value="1"/>
</dbReference>
<feature type="compositionally biased region" description="Low complexity" evidence="2">
    <location>
        <begin position="310"/>
        <end position="321"/>
    </location>
</feature>
<gene>
    <name evidence="5" type="ORF">RJ641_012374</name>
</gene>
<dbReference type="CDD" id="cd06257">
    <property type="entry name" value="DnaJ"/>
    <property type="match status" value="1"/>
</dbReference>
<feature type="signal peptide" evidence="3">
    <location>
        <begin position="1"/>
        <end position="18"/>
    </location>
</feature>
<dbReference type="PROSITE" id="PS50076">
    <property type="entry name" value="DNAJ_2"/>
    <property type="match status" value="1"/>
</dbReference>
<feature type="chain" id="PRO_5042835894" description="J domain-containing protein" evidence="3">
    <location>
        <begin position="19"/>
        <end position="708"/>
    </location>
</feature>
<keyword evidence="1" id="KW-0175">Coiled coil</keyword>
<name>A0AAN8V6W8_9MAGN</name>
<feature type="compositionally biased region" description="Polar residues" evidence="2">
    <location>
        <begin position="506"/>
        <end position="516"/>
    </location>
</feature>
<reference evidence="5 6" key="1">
    <citation type="submission" date="2023-12" db="EMBL/GenBank/DDBJ databases">
        <title>A high-quality genome assembly for Dillenia turbinata (Dilleniales).</title>
        <authorList>
            <person name="Chanderbali A."/>
        </authorList>
    </citation>
    <scope>NUCLEOTIDE SEQUENCE [LARGE SCALE GENOMIC DNA]</scope>
    <source>
        <strain evidence="5">LSX21</strain>
        <tissue evidence="5">Leaf</tissue>
    </source>
</reference>
<feature type="compositionally biased region" description="Polar residues" evidence="2">
    <location>
        <begin position="297"/>
        <end position="309"/>
    </location>
</feature>
<dbReference type="Proteomes" id="UP001370490">
    <property type="component" value="Unassembled WGS sequence"/>
</dbReference>
<dbReference type="InterPro" id="IPR036869">
    <property type="entry name" value="J_dom_sf"/>
</dbReference>
<evidence type="ECO:0000259" key="4">
    <source>
        <dbReference type="PROSITE" id="PS50076"/>
    </source>
</evidence>
<dbReference type="PANTHER" id="PTHR36335">
    <property type="entry name" value="CHAPERONE DNAJ-DOMAIN SUPERFAMILY PROTEIN"/>
    <property type="match status" value="1"/>
</dbReference>
<protein>
    <recommendedName>
        <fullName evidence="4">J domain-containing protein</fullName>
    </recommendedName>
</protein>
<feature type="compositionally biased region" description="Polar residues" evidence="2">
    <location>
        <begin position="127"/>
        <end position="146"/>
    </location>
</feature>
<dbReference type="AlphaFoldDB" id="A0AAN8V6W8"/>